<evidence type="ECO:0000259" key="2">
    <source>
        <dbReference type="Pfam" id="PF00501"/>
    </source>
</evidence>
<accession>A0ABQ3E5L7</accession>
<gene>
    <name evidence="3" type="ORF">GCM10009038_20970</name>
</gene>
<dbReference type="PANTHER" id="PTHR43767">
    <property type="entry name" value="LONG-CHAIN-FATTY-ACID--COA LIGASE"/>
    <property type="match status" value="1"/>
</dbReference>
<keyword evidence="1" id="KW-0436">Ligase</keyword>
<dbReference type="Pfam" id="PF00501">
    <property type="entry name" value="AMP-binding"/>
    <property type="match status" value="1"/>
</dbReference>
<sequence length="491" mass="52460">MLDAFFEHLETLSRQRPDQIALADAAQRVSYAALLERIAERGARLKQCGATRVGLALDNGVDWALWDLAMMRDRIVCVPLPSFFSPTQVAHVLDQAGIDTVIGTPSAFAPLGFTATGDSDIAQRECLSPPKLPVGTQKITFTSGTSGSPKGVCLDSDAPLKVAESLATVTRPCDIQHHLTLLPLATLLENIGGIYAPLWLGARVTLPSLIDVGWSGASGFDSAKGWDLILAEAPDSLILVPQLLSALLARQGPAPIDFGRFFAVGGATVSPELLRRAQSAGWPVFEGYGLSECASVVSLNRPGEQHLGSVGRPLPHVDLQIDDDGEIHAAGALMLGYLGEPSSRIERWPTGDLGEWQDATLHLKGRRRQVFITAYGRNVDPAWVEAELTAEPVIAQAWVYGEAQPANRALLVPGSDTVSEEALQAAVARANERLPDYARISRWRVSAPFTPLNGLATANGRLRREALETAHADWLAAPITAADTTTATSAT</sequence>
<dbReference type="InterPro" id="IPR042099">
    <property type="entry name" value="ANL_N_sf"/>
</dbReference>
<dbReference type="InterPro" id="IPR050237">
    <property type="entry name" value="ATP-dep_AMP-bd_enzyme"/>
</dbReference>
<dbReference type="InterPro" id="IPR000873">
    <property type="entry name" value="AMP-dep_synth/lig_dom"/>
</dbReference>
<evidence type="ECO:0000313" key="3">
    <source>
        <dbReference type="EMBL" id="GHB21879.1"/>
    </source>
</evidence>
<dbReference type="PANTHER" id="PTHR43767:SF8">
    <property type="entry name" value="LONG-CHAIN-FATTY-ACID--COA LIGASE"/>
    <property type="match status" value="1"/>
</dbReference>
<organism evidence="3 4">
    <name type="scientific">Salinicola rhizosphaerae</name>
    <dbReference type="NCBI Taxonomy" id="1443141"/>
    <lineage>
        <taxon>Bacteria</taxon>
        <taxon>Pseudomonadati</taxon>
        <taxon>Pseudomonadota</taxon>
        <taxon>Gammaproteobacteria</taxon>
        <taxon>Oceanospirillales</taxon>
        <taxon>Halomonadaceae</taxon>
        <taxon>Salinicola</taxon>
    </lineage>
</organism>
<feature type="domain" description="AMP-dependent synthetase/ligase" evidence="2">
    <location>
        <begin position="13"/>
        <end position="332"/>
    </location>
</feature>
<reference evidence="4" key="1">
    <citation type="journal article" date="2019" name="Int. J. Syst. Evol. Microbiol.">
        <title>The Global Catalogue of Microorganisms (GCM) 10K type strain sequencing project: providing services to taxonomists for standard genome sequencing and annotation.</title>
        <authorList>
            <consortium name="The Broad Institute Genomics Platform"/>
            <consortium name="The Broad Institute Genome Sequencing Center for Infectious Disease"/>
            <person name="Wu L."/>
            <person name="Ma J."/>
        </authorList>
    </citation>
    <scope>NUCLEOTIDE SEQUENCE [LARGE SCALE GENOMIC DNA]</scope>
    <source>
        <strain evidence="4">KCTC 32998</strain>
    </source>
</reference>
<dbReference type="EMBL" id="BMZI01000004">
    <property type="protein sequence ID" value="GHB21879.1"/>
    <property type="molecule type" value="Genomic_DNA"/>
</dbReference>
<dbReference type="Proteomes" id="UP000646745">
    <property type="component" value="Unassembled WGS sequence"/>
</dbReference>
<dbReference type="SUPFAM" id="SSF56801">
    <property type="entry name" value="Acetyl-CoA synthetase-like"/>
    <property type="match status" value="1"/>
</dbReference>
<evidence type="ECO:0000313" key="4">
    <source>
        <dbReference type="Proteomes" id="UP000646745"/>
    </source>
</evidence>
<dbReference type="PROSITE" id="PS00455">
    <property type="entry name" value="AMP_BINDING"/>
    <property type="match status" value="1"/>
</dbReference>
<keyword evidence="4" id="KW-1185">Reference proteome</keyword>
<dbReference type="Gene3D" id="3.30.300.30">
    <property type="match status" value="1"/>
</dbReference>
<dbReference type="InterPro" id="IPR020845">
    <property type="entry name" value="AMP-binding_CS"/>
</dbReference>
<dbReference type="InterPro" id="IPR045851">
    <property type="entry name" value="AMP-bd_C_sf"/>
</dbReference>
<evidence type="ECO:0000256" key="1">
    <source>
        <dbReference type="ARBA" id="ARBA00022598"/>
    </source>
</evidence>
<dbReference type="Gene3D" id="3.40.50.12780">
    <property type="entry name" value="N-terminal domain of ligase-like"/>
    <property type="match status" value="1"/>
</dbReference>
<proteinExistence type="predicted"/>
<comment type="caution">
    <text evidence="3">The sequence shown here is derived from an EMBL/GenBank/DDBJ whole genome shotgun (WGS) entry which is preliminary data.</text>
</comment>
<name>A0ABQ3E5L7_9GAMM</name>
<protein>
    <submittedName>
        <fullName evidence="3">Long-chain acyl-CoA synthetase</fullName>
    </submittedName>
</protein>
<dbReference type="Pfam" id="PF23562">
    <property type="entry name" value="AMP-binding_C_3"/>
    <property type="match status" value="1"/>
</dbReference>
<dbReference type="RefSeq" id="WP_189444627.1">
    <property type="nucleotide sequence ID" value="NZ_BMZI01000004.1"/>
</dbReference>